<dbReference type="GO" id="GO:0004635">
    <property type="term" value="F:phosphoribosyl-AMP cyclohydrolase activity"/>
    <property type="evidence" value="ECO:0007669"/>
    <property type="project" value="UniProtKB-EC"/>
</dbReference>
<feature type="non-terminal residue" evidence="2">
    <location>
        <position position="1"/>
    </location>
</feature>
<sequence>GQWARAHPVRPRPPRSHLRPRPGRRRPAAPRRRRPGPGRRPGRADPGRADGGLDGRRGAAPHADDGPLDVLVAQPRGVLGEGGVQRPPAVGAGGPAGLRRRHPAGHRRPGGPRLPHRRHHLLRRPGAARGRRRAAPGQRADGRGDAAGRLLHRDGGRRV</sequence>
<evidence type="ECO:0000313" key="2">
    <source>
        <dbReference type="EMBL" id="CAA9334180.1"/>
    </source>
</evidence>
<dbReference type="EC" id="3.5.4.19" evidence="2"/>
<feature type="compositionally biased region" description="Basic and acidic residues" evidence="1">
    <location>
        <begin position="42"/>
        <end position="65"/>
    </location>
</feature>
<keyword evidence="2" id="KW-0378">Hydrolase</keyword>
<proteinExistence type="predicted"/>
<accession>A0A6J4LP13</accession>
<gene>
    <name evidence="2" type="ORF">AVDCRST_MAG48-3286</name>
</gene>
<protein>
    <submittedName>
        <fullName evidence="2">Phosphoribosyl-AMP cyclohydrolase</fullName>
        <ecNumber evidence="2">3.5.4.19</ecNumber>
    </submittedName>
</protein>
<feature type="compositionally biased region" description="Basic residues" evidence="1">
    <location>
        <begin position="7"/>
        <end position="41"/>
    </location>
</feature>
<name>A0A6J4LP13_9ACTN</name>
<feature type="region of interest" description="Disordered" evidence="1">
    <location>
        <begin position="1"/>
        <end position="159"/>
    </location>
</feature>
<dbReference type="AlphaFoldDB" id="A0A6J4LP13"/>
<feature type="compositionally biased region" description="Basic and acidic residues" evidence="1">
    <location>
        <begin position="140"/>
        <end position="159"/>
    </location>
</feature>
<organism evidence="2">
    <name type="scientific">uncultured Friedmanniella sp</name>
    <dbReference type="NCBI Taxonomy" id="335381"/>
    <lineage>
        <taxon>Bacteria</taxon>
        <taxon>Bacillati</taxon>
        <taxon>Actinomycetota</taxon>
        <taxon>Actinomycetes</taxon>
        <taxon>Propionibacteriales</taxon>
        <taxon>Nocardioidaceae</taxon>
        <taxon>Friedmanniella</taxon>
        <taxon>environmental samples</taxon>
    </lineage>
</organism>
<reference evidence="2" key="1">
    <citation type="submission" date="2020-02" db="EMBL/GenBank/DDBJ databases">
        <authorList>
            <person name="Meier V. D."/>
        </authorList>
    </citation>
    <scope>NUCLEOTIDE SEQUENCE</scope>
    <source>
        <strain evidence="2">AVDCRST_MAG48</strain>
    </source>
</reference>
<dbReference type="EMBL" id="CADCTS010000465">
    <property type="protein sequence ID" value="CAA9334180.1"/>
    <property type="molecule type" value="Genomic_DNA"/>
</dbReference>
<feature type="non-terminal residue" evidence="2">
    <location>
        <position position="159"/>
    </location>
</feature>
<feature type="compositionally biased region" description="Basic residues" evidence="1">
    <location>
        <begin position="98"/>
        <end position="123"/>
    </location>
</feature>
<evidence type="ECO:0000256" key="1">
    <source>
        <dbReference type="SAM" id="MobiDB-lite"/>
    </source>
</evidence>